<evidence type="ECO:0000313" key="1">
    <source>
        <dbReference type="EMBL" id="MED6186525.1"/>
    </source>
</evidence>
<dbReference type="EMBL" id="JASCZI010181949">
    <property type="protein sequence ID" value="MED6186525.1"/>
    <property type="molecule type" value="Genomic_DNA"/>
</dbReference>
<proteinExistence type="predicted"/>
<comment type="caution">
    <text evidence="1">The sequence shown here is derived from an EMBL/GenBank/DDBJ whole genome shotgun (WGS) entry which is preliminary data.</text>
</comment>
<organism evidence="1 2">
    <name type="scientific">Stylosanthes scabra</name>
    <dbReference type="NCBI Taxonomy" id="79078"/>
    <lineage>
        <taxon>Eukaryota</taxon>
        <taxon>Viridiplantae</taxon>
        <taxon>Streptophyta</taxon>
        <taxon>Embryophyta</taxon>
        <taxon>Tracheophyta</taxon>
        <taxon>Spermatophyta</taxon>
        <taxon>Magnoliopsida</taxon>
        <taxon>eudicotyledons</taxon>
        <taxon>Gunneridae</taxon>
        <taxon>Pentapetalae</taxon>
        <taxon>rosids</taxon>
        <taxon>fabids</taxon>
        <taxon>Fabales</taxon>
        <taxon>Fabaceae</taxon>
        <taxon>Papilionoideae</taxon>
        <taxon>50 kb inversion clade</taxon>
        <taxon>dalbergioids sensu lato</taxon>
        <taxon>Dalbergieae</taxon>
        <taxon>Pterocarpus clade</taxon>
        <taxon>Stylosanthes</taxon>
    </lineage>
</organism>
<gene>
    <name evidence="1" type="ORF">PIB30_067517</name>
</gene>
<evidence type="ECO:0000313" key="2">
    <source>
        <dbReference type="Proteomes" id="UP001341840"/>
    </source>
</evidence>
<accession>A0ABU6WL20</accession>
<dbReference type="Pfam" id="PF03004">
    <property type="entry name" value="Transposase_24"/>
    <property type="match status" value="1"/>
</dbReference>
<keyword evidence="2" id="KW-1185">Reference proteome</keyword>
<dbReference type="Proteomes" id="UP001341840">
    <property type="component" value="Unassembled WGS sequence"/>
</dbReference>
<name>A0ABU6WL20_9FABA</name>
<reference evidence="1 2" key="1">
    <citation type="journal article" date="2023" name="Plants (Basel)">
        <title>Bridging the Gap: Combining Genomics and Transcriptomics Approaches to Understand Stylosanthes scabra, an Orphan Legume from the Brazilian Caatinga.</title>
        <authorList>
            <person name="Ferreira-Neto J.R.C."/>
            <person name="da Silva M.D."/>
            <person name="Binneck E."/>
            <person name="de Melo N.F."/>
            <person name="da Silva R.H."/>
            <person name="de Melo A.L.T.M."/>
            <person name="Pandolfi V."/>
            <person name="Bustamante F.O."/>
            <person name="Brasileiro-Vidal A.C."/>
            <person name="Benko-Iseppon A.M."/>
        </authorList>
    </citation>
    <scope>NUCLEOTIDE SEQUENCE [LARGE SCALE GENOMIC DNA]</scope>
    <source>
        <tissue evidence="1">Leaves</tissue>
    </source>
</reference>
<protein>
    <submittedName>
        <fullName evidence="1">Uncharacterized protein</fullName>
    </submittedName>
</protein>
<dbReference type="InterPro" id="IPR004252">
    <property type="entry name" value="Probable_transposase_24"/>
</dbReference>
<sequence length="105" mass="12285">MLWDVRNGIDKEHEWILPAHKKVLDNYWETDPKWKNRSKKPKENRLSVAGGFLHCGGSVTQASTIDRMTKELGRIPTHEEVFIELHTRKGDKSKWVDKHSQDTHV</sequence>